<sequence>MAQSLKVAVIGAGVSGLAVARELQREGHRVVVYETQNRLGGTWMYDPRVETDPLGLDPNREIVHSSIYFSLRTNTPRHLTGFSDYLFTSKQYGDSRNFPGHEEVLKFLDDFAKDFGLVELIRFNTEVVRVERVDSRNDEWVVESRTSGLSTEDIFEAVMVCSGHYTVPRLANLSGIEKWPGKQVHSHNYRVPEPFQDQIVVVIGNGPSGYEISLEIATVAKEVHISSRSPNVKCSKLDNHENMWQHSEVFLFFYFLIIINNIYENGTVCFQDGAAICADIIMHCTGYNSRTNFHFHVLFSHRTRARTRVLTRFHRYNYDFPFLQTNGIVTVEDNRVGPLYKHVFPPQLAPRLCFVGLPSRAIRRNQNVLAHTIASLARRRRLPPSWLNAVPILFFAMAELQSKWVARLLSGKAVLPSESEMLADVEVHYRNMKERQTPKHNTHLILPVDDQFEYLDWLAAQVELPPVDGRLKEISEEFFSILMSPQRVGLREWDVDSFIRDGSRQFNV</sequence>
<dbReference type="InterPro" id="IPR000960">
    <property type="entry name" value="Flavin_mOase"/>
</dbReference>
<proteinExistence type="inferred from homology"/>
<evidence type="ECO:0000256" key="4">
    <source>
        <dbReference type="ARBA" id="ARBA00022857"/>
    </source>
</evidence>
<dbReference type="EC" id="1.-.-.-" evidence="6"/>
<reference evidence="7 8" key="1">
    <citation type="submission" date="2024-02" db="EMBL/GenBank/DDBJ databases">
        <authorList>
            <person name="Vignale AGUSTIN F."/>
            <person name="Sosa J E."/>
            <person name="Modenutti C."/>
        </authorList>
    </citation>
    <scope>NUCLEOTIDE SEQUENCE [LARGE SCALE GENOMIC DNA]</scope>
</reference>
<organism evidence="7 8">
    <name type="scientific">Ilex paraguariensis</name>
    <name type="common">yerba mate</name>
    <dbReference type="NCBI Taxonomy" id="185542"/>
    <lineage>
        <taxon>Eukaryota</taxon>
        <taxon>Viridiplantae</taxon>
        <taxon>Streptophyta</taxon>
        <taxon>Embryophyta</taxon>
        <taxon>Tracheophyta</taxon>
        <taxon>Spermatophyta</taxon>
        <taxon>Magnoliopsida</taxon>
        <taxon>eudicotyledons</taxon>
        <taxon>Gunneridae</taxon>
        <taxon>Pentapetalae</taxon>
        <taxon>asterids</taxon>
        <taxon>campanulids</taxon>
        <taxon>Aquifoliales</taxon>
        <taxon>Aquifoliaceae</taxon>
        <taxon>Ilex</taxon>
    </lineage>
</organism>
<dbReference type="EMBL" id="CAUOFW020003347">
    <property type="protein sequence ID" value="CAK9159367.1"/>
    <property type="molecule type" value="Genomic_DNA"/>
</dbReference>
<gene>
    <name evidence="7" type="ORF">ILEXP_LOCUS28065</name>
</gene>
<keyword evidence="5 6" id="KW-0560">Oxidoreductase</keyword>
<dbReference type="Proteomes" id="UP001642360">
    <property type="component" value="Unassembled WGS sequence"/>
</dbReference>
<comment type="cofactor">
    <cofactor evidence="6">
        <name>FAD</name>
        <dbReference type="ChEBI" id="CHEBI:57692"/>
    </cofactor>
</comment>
<dbReference type="PRINTS" id="PR00370">
    <property type="entry name" value="FMOXYGENASE"/>
</dbReference>
<dbReference type="InterPro" id="IPR036188">
    <property type="entry name" value="FAD/NAD-bd_sf"/>
</dbReference>
<dbReference type="PANTHER" id="PTHR23023">
    <property type="entry name" value="DIMETHYLANILINE MONOOXYGENASE"/>
    <property type="match status" value="1"/>
</dbReference>
<evidence type="ECO:0000313" key="8">
    <source>
        <dbReference type="Proteomes" id="UP001642360"/>
    </source>
</evidence>
<keyword evidence="8" id="KW-1185">Reference proteome</keyword>
<evidence type="ECO:0000313" key="7">
    <source>
        <dbReference type="EMBL" id="CAK9159367.1"/>
    </source>
</evidence>
<comment type="similarity">
    <text evidence="1 6">Belongs to the FMO family.</text>
</comment>
<dbReference type="GO" id="GO:0004497">
    <property type="term" value="F:monooxygenase activity"/>
    <property type="evidence" value="ECO:0007669"/>
    <property type="project" value="UniProtKB-KW"/>
</dbReference>
<keyword evidence="4" id="KW-0521">NADP</keyword>
<comment type="caution">
    <text evidence="7">The sequence shown here is derived from an EMBL/GenBank/DDBJ whole genome shotgun (WGS) entry which is preliminary data.</text>
</comment>
<evidence type="ECO:0000256" key="2">
    <source>
        <dbReference type="ARBA" id="ARBA00022630"/>
    </source>
</evidence>
<protein>
    <recommendedName>
        <fullName evidence="6">Flavin-containing monooxygenase</fullName>
        <ecNumber evidence="6">1.-.-.-</ecNumber>
    </recommendedName>
</protein>
<keyword evidence="6" id="KW-0503">Monooxygenase</keyword>
<dbReference type="SUPFAM" id="SSF51905">
    <property type="entry name" value="FAD/NAD(P)-binding domain"/>
    <property type="match status" value="2"/>
</dbReference>
<dbReference type="Pfam" id="PF00743">
    <property type="entry name" value="FMO-like"/>
    <property type="match status" value="1"/>
</dbReference>
<evidence type="ECO:0000256" key="5">
    <source>
        <dbReference type="ARBA" id="ARBA00023002"/>
    </source>
</evidence>
<dbReference type="AlphaFoldDB" id="A0ABC8SQ95"/>
<dbReference type="Gene3D" id="3.50.50.60">
    <property type="entry name" value="FAD/NAD(P)-binding domain"/>
    <property type="match status" value="3"/>
</dbReference>
<evidence type="ECO:0000256" key="6">
    <source>
        <dbReference type="RuleBase" id="RU361177"/>
    </source>
</evidence>
<evidence type="ECO:0000256" key="1">
    <source>
        <dbReference type="ARBA" id="ARBA00009183"/>
    </source>
</evidence>
<dbReference type="InterPro" id="IPR020946">
    <property type="entry name" value="Flavin_mOase-like"/>
</dbReference>
<accession>A0ABC8SQ95</accession>
<keyword evidence="2 6" id="KW-0285">Flavoprotein</keyword>
<keyword evidence="3 6" id="KW-0274">FAD</keyword>
<dbReference type="InterPro" id="IPR050346">
    <property type="entry name" value="FMO-like"/>
</dbReference>
<evidence type="ECO:0000256" key="3">
    <source>
        <dbReference type="ARBA" id="ARBA00022827"/>
    </source>
</evidence>
<name>A0ABC8SQ95_9AQUA</name>
<dbReference type="PIRSF" id="PIRSF000332">
    <property type="entry name" value="FMO"/>
    <property type="match status" value="1"/>
</dbReference>